<accession>A0A1Y2DXB9</accession>
<organism evidence="2 3">
    <name type="scientific">Pseudomassariella vexata</name>
    <dbReference type="NCBI Taxonomy" id="1141098"/>
    <lineage>
        <taxon>Eukaryota</taxon>
        <taxon>Fungi</taxon>
        <taxon>Dikarya</taxon>
        <taxon>Ascomycota</taxon>
        <taxon>Pezizomycotina</taxon>
        <taxon>Sordariomycetes</taxon>
        <taxon>Xylariomycetidae</taxon>
        <taxon>Amphisphaeriales</taxon>
        <taxon>Pseudomassariaceae</taxon>
        <taxon>Pseudomassariella</taxon>
    </lineage>
</organism>
<comment type="caution">
    <text evidence="2">The sequence shown here is derived from an EMBL/GenBank/DDBJ whole genome shotgun (WGS) entry which is preliminary data.</text>
</comment>
<dbReference type="Proteomes" id="UP000193689">
    <property type="component" value="Unassembled WGS sequence"/>
</dbReference>
<name>A0A1Y2DXB9_9PEZI</name>
<evidence type="ECO:0000256" key="1">
    <source>
        <dbReference type="SAM" id="MobiDB-lite"/>
    </source>
</evidence>
<feature type="compositionally biased region" description="Low complexity" evidence="1">
    <location>
        <begin position="13"/>
        <end position="22"/>
    </location>
</feature>
<feature type="region of interest" description="Disordered" evidence="1">
    <location>
        <begin position="1"/>
        <end position="22"/>
    </location>
</feature>
<dbReference type="RefSeq" id="XP_040715327.1">
    <property type="nucleotide sequence ID" value="XM_040860252.1"/>
</dbReference>
<sequence length="173" mass="18705">MAQVRRNHRPIQSISTTSTSSNLSTGIRISRLHELDTGLVCSAVLNNRHHGKAFSSEAAAIPGWGLGHSVCCAVRAMSRILPISQCPGPRNRPLGPLGPKAESLNLLSTRSKRYVPCGSKACRSMAPIWKVTWSKVPGPTMTTNMFCRFTTMCPNTTTCAPCPIQQELCSSLP</sequence>
<reference evidence="2 3" key="1">
    <citation type="submission" date="2016-07" db="EMBL/GenBank/DDBJ databases">
        <title>Pervasive Adenine N6-methylation of Active Genes in Fungi.</title>
        <authorList>
            <consortium name="DOE Joint Genome Institute"/>
            <person name="Mondo S.J."/>
            <person name="Dannebaum R.O."/>
            <person name="Kuo R.C."/>
            <person name="Labutti K."/>
            <person name="Haridas S."/>
            <person name="Kuo A."/>
            <person name="Salamov A."/>
            <person name="Ahrendt S.R."/>
            <person name="Lipzen A."/>
            <person name="Sullivan W."/>
            <person name="Andreopoulos W.B."/>
            <person name="Clum A."/>
            <person name="Lindquist E."/>
            <person name="Daum C."/>
            <person name="Ramamoorthy G.K."/>
            <person name="Gryganskyi A."/>
            <person name="Culley D."/>
            <person name="Magnuson J.K."/>
            <person name="James T.Y."/>
            <person name="O'Malley M.A."/>
            <person name="Stajich J.E."/>
            <person name="Spatafora J.W."/>
            <person name="Visel A."/>
            <person name="Grigoriev I.V."/>
        </authorList>
    </citation>
    <scope>NUCLEOTIDE SEQUENCE [LARGE SCALE GENOMIC DNA]</scope>
    <source>
        <strain evidence="2 3">CBS 129021</strain>
    </source>
</reference>
<dbReference type="AlphaFoldDB" id="A0A1Y2DXB9"/>
<dbReference type="InParanoid" id="A0A1Y2DXB9"/>
<dbReference type="EMBL" id="MCFJ01000007">
    <property type="protein sequence ID" value="ORY63913.1"/>
    <property type="molecule type" value="Genomic_DNA"/>
</dbReference>
<protein>
    <submittedName>
        <fullName evidence="2">Uncharacterized protein</fullName>
    </submittedName>
</protein>
<keyword evidence="3" id="KW-1185">Reference proteome</keyword>
<evidence type="ECO:0000313" key="2">
    <source>
        <dbReference type="EMBL" id="ORY63913.1"/>
    </source>
</evidence>
<proteinExistence type="predicted"/>
<dbReference type="GeneID" id="63776464"/>
<evidence type="ECO:0000313" key="3">
    <source>
        <dbReference type="Proteomes" id="UP000193689"/>
    </source>
</evidence>
<gene>
    <name evidence="2" type="ORF">BCR38DRAFT_433444</name>
</gene>